<feature type="region of interest" description="Disordered" evidence="2">
    <location>
        <begin position="165"/>
        <end position="213"/>
    </location>
</feature>
<dbReference type="EMBL" id="JASJQH010001881">
    <property type="protein sequence ID" value="KAK9760703.1"/>
    <property type="molecule type" value="Genomic_DNA"/>
</dbReference>
<feature type="compositionally biased region" description="Basic and acidic residues" evidence="2">
    <location>
        <begin position="193"/>
        <end position="204"/>
    </location>
</feature>
<protein>
    <recommendedName>
        <fullName evidence="5">S-adenosyl-L-methionine-dependent methyltransferase</fullName>
    </recommendedName>
</protein>
<dbReference type="PANTHER" id="PTHR43861:SF3">
    <property type="entry name" value="PUTATIVE (AFU_ORTHOLOGUE AFUA_2G14390)-RELATED"/>
    <property type="match status" value="1"/>
</dbReference>
<dbReference type="Gene3D" id="3.40.50.150">
    <property type="entry name" value="Vaccinia Virus protein VP39"/>
    <property type="match status" value="1"/>
</dbReference>
<evidence type="ECO:0000313" key="4">
    <source>
        <dbReference type="Proteomes" id="UP001479436"/>
    </source>
</evidence>
<organism evidence="3 4">
    <name type="scientific">Basidiobolus ranarum</name>
    <dbReference type="NCBI Taxonomy" id="34480"/>
    <lineage>
        <taxon>Eukaryota</taxon>
        <taxon>Fungi</taxon>
        <taxon>Fungi incertae sedis</taxon>
        <taxon>Zoopagomycota</taxon>
        <taxon>Entomophthoromycotina</taxon>
        <taxon>Basidiobolomycetes</taxon>
        <taxon>Basidiobolales</taxon>
        <taxon>Basidiobolaceae</taxon>
        <taxon>Basidiobolus</taxon>
    </lineage>
</organism>
<evidence type="ECO:0000256" key="1">
    <source>
        <dbReference type="ARBA" id="ARBA00022679"/>
    </source>
</evidence>
<evidence type="ECO:0008006" key="5">
    <source>
        <dbReference type="Google" id="ProtNLM"/>
    </source>
</evidence>
<proteinExistence type="predicted"/>
<dbReference type="Pfam" id="PF13489">
    <property type="entry name" value="Methyltransf_23"/>
    <property type="match status" value="1"/>
</dbReference>
<evidence type="ECO:0000256" key="2">
    <source>
        <dbReference type="SAM" id="MobiDB-lite"/>
    </source>
</evidence>
<keyword evidence="1" id="KW-0808">Transferase</keyword>
<sequence>MQAVNNEFFNKFAKEYDQDPNCSQGVDIGKAILRELGSLLDKSKTVAMDFGCGTGLVSQQMYPHVHQLVGVDASKGMVEVYNEKFAKHEIDNAHAECVELTAAESDGSNGEKWVFKDQLDGKRFDLIFTSMAWHHVENIDMMAWILKNYLKDGGKLVVADIRKNGEQNTSNSDESDKHAHKAHGHQHQHHHQQHESHGASHLDGSHTVTHHGGFTDQEITKNLQQAGLKDIETRMLITITMKKEEQSKGVSMDISMAIGTRRD</sequence>
<reference evidence="3 4" key="1">
    <citation type="submission" date="2023-04" db="EMBL/GenBank/DDBJ databases">
        <title>Genome of Basidiobolus ranarum AG-B5.</title>
        <authorList>
            <person name="Stajich J.E."/>
            <person name="Carter-House D."/>
            <person name="Gryganskyi A."/>
        </authorList>
    </citation>
    <scope>NUCLEOTIDE SEQUENCE [LARGE SCALE GENOMIC DNA]</scope>
    <source>
        <strain evidence="3 4">AG-B5</strain>
    </source>
</reference>
<dbReference type="SUPFAM" id="SSF53335">
    <property type="entry name" value="S-adenosyl-L-methionine-dependent methyltransferases"/>
    <property type="match status" value="1"/>
</dbReference>
<accession>A0ABR2WGP8</accession>
<feature type="compositionally biased region" description="Basic residues" evidence="2">
    <location>
        <begin position="178"/>
        <end position="192"/>
    </location>
</feature>
<gene>
    <name evidence="3" type="ORF">K7432_014991</name>
</gene>
<keyword evidence="4" id="KW-1185">Reference proteome</keyword>
<dbReference type="Proteomes" id="UP001479436">
    <property type="component" value="Unassembled WGS sequence"/>
</dbReference>
<evidence type="ECO:0000313" key="3">
    <source>
        <dbReference type="EMBL" id="KAK9760703.1"/>
    </source>
</evidence>
<name>A0ABR2WGP8_9FUNG</name>
<dbReference type="PANTHER" id="PTHR43861">
    <property type="entry name" value="TRANS-ACONITATE 2-METHYLTRANSFERASE-RELATED"/>
    <property type="match status" value="1"/>
</dbReference>
<comment type="caution">
    <text evidence="3">The sequence shown here is derived from an EMBL/GenBank/DDBJ whole genome shotgun (WGS) entry which is preliminary data.</text>
</comment>
<dbReference type="CDD" id="cd02440">
    <property type="entry name" value="AdoMet_MTases"/>
    <property type="match status" value="1"/>
</dbReference>
<dbReference type="InterPro" id="IPR029063">
    <property type="entry name" value="SAM-dependent_MTases_sf"/>
</dbReference>